<feature type="compositionally biased region" description="Acidic residues" evidence="7">
    <location>
        <begin position="13"/>
        <end position="34"/>
    </location>
</feature>
<evidence type="ECO:0000256" key="3">
    <source>
        <dbReference type="ARBA" id="ARBA00013244"/>
    </source>
</evidence>
<gene>
    <name evidence="9" type="ORF">BVC80_1183g93</name>
</gene>
<dbReference type="PANTHER" id="PTHR31650:SF34">
    <property type="entry name" value="O-ACYLTRANSFERASE WSD1-LIKE ISOFORM X1"/>
    <property type="match status" value="1"/>
</dbReference>
<dbReference type="STRING" id="56857.A0A200PQC6"/>
<keyword evidence="4 9" id="KW-0808">Transferase</keyword>
<evidence type="ECO:0000259" key="8">
    <source>
        <dbReference type="Pfam" id="PF03007"/>
    </source>
</evidence>
<evidence type="ECO:0000256" key="7">
    <source>
        <dbReference type="SAM" id="MobiDB-lite"/>
    </source>
</evidence>
<dbReference type="GO" id="GO:0019432">
    <property type="term" value="P:triglyceride biosynthetic process"/>
    <property type="evidence" value="ECO:0007669"/>
    <property type="project" value="UniProtKB-UniPathway"/>
</dbReference>
<reference evidence="9 10" key="1">
    <citation type="journal article" date="2017" name="Mol. Plant">
        <title>The Genome of Medicinal Plant Macleaya cordata Provides New Insights into Benzylisoquinoline Alkaloids Metabolism.</title>
        <authorList>
            <person name="Liu X."/>
            <person name="Liu Y."/>
            <person name="Huang P."/>
            <person name="Ma Y."/>
            <person name="Qing Z."/>
            <person name="Tang Q."/>
            <person name="Cao H."/>
            <person name="Cheng P."/>
            <person name="Zheng Y."/>
            <person name="Yuan Z."/>
            <person name="Zhou Y."/>
            <person name="Liu J."/>
            <person name="Tang Z."/>
            <person name="Zhuo Y."/>
            <person name="Zhang Y."/>
            <person name="Yu L."/>
            <person name="Huang J."/>
            <person name="Yang P."/>
            <person name="Peng Q."/>
            <person name="Zhang J."/>
            <person name="Jiang W."/>
            <person name="Zhang Z."/>
            <person name="Lin K."/>
            <person name="Ro D.K."/>
            <person name="Chen X."/>
            <person name="Xiong X."/>
            <person name="Shang Y."/>
            <person name="Huang S."/>
            <person name="Zeng J."/>
        </authorList>
    </citation>
    <scope>NUCLEOTIDE SEQUENCE [LARGE SCALE GENOMIC DNA]</scope>
    <source>
        <strain evidence="10">cv. BLH2017</strain>
        <tissue evidence="9">Root</tissue>
    </source>
</reference>
<dbReference type="GO" id="GO:0005886">
    <property type="term" value="C:plasma membrane"/>
    <property type="evidence" value="ECO:0007669"/>
    <property type="project" value="TreeGrafter"/>
</dbReference>
<evidence type="ECO:0000313" key="10">
    <source>
        <dbReference type="Proteomes" id="UP000195402"/>
    </source>
</evidence>
<evidence type="ECO:0000256" key="4">
    <source>
        <dbReference type="ARBA" id="ARBA00022679"/>
    </source>
</evidence>
<comment type="catalytic activity">
    <reaction evidence="6">
        <text>an acyl-CoA + a 1,2-diacyl-sn-glycerol = a triacyl-sn-glycerol + CoA</text>
        <dbReference type="Rhea" id="RHEA:10868"/>
        <dbReference type="ChEBI" id="CHEBI:17815"/>
        <dbReference type="ChEBI" id="CHEBI:57287"/>
        <dbReference type="ChEBI" id="CHEBI:58342"/>
        <dbReference type="ChEBI" id="CHEBI:64615"/>
        <dbReference type="EC" id="2.3.1.20"/>
    </reaction>
</comment>
<evidence type="ECO:0000256" key="6">
    <source>
        <dbReference type="ARBA" id="ARBA00048109"/>
    </source>
</evidence>
<dbReference type="InParanoid" id="A0A200PQC6"/>
<feature type="compositionally biased region" description="Basic and acidic residues" evidence="7">
    <location>
        <begin position="1"/>
        <end position="12"/>
    </location>
</feature>
<dbReference type="InterPro" id="IPR004255">
    <property type="entry name" value="O-acyltransferase_WSD1_N"/>
</dbReference>
<evidence type="ECO:0000256" key="5">
    <source>
        <dbReference type="ARBA" id="ARBA00023315"/>
    </source>
</evidence>
<evidence type="ECO:0000256" key="1">
    <source>
        <dbReference type="ARBA" id="ARBA00004771"/>
    </source>
</evidence>
<dbReference type="EMBL" id="MVGT01004338">
    <property type="protein sequence ID" value="OVA00389.1"/>
    <property type="molecule type" value="Genomic_DNA"/>
</dbReference>
<comment type="caution">
    <text evidence="9">The sequence shown here is derived from an EMBL/GenBank/DDBJ whole genome shotgun (WGS) entry which is preliminary data.</text>
</comment>
<dbReference type="Proteomes" id="UP000195402">
    <property type="component" value="Unassembled WGS sequence"/>
</dbReference>
<dbReference type="GO" id="GO:0004144">
    <property type="term" value="F:diacylglycerol O-acyltransferase activity"/>
    <property type="evidence" value="ECO:0007669"/>
    <property type="project" value="UniProtKB-EC"/>
</dbReference>
<feature type="domain" description="O-acyltransferase WSD1-like N-terminal" evidence="8">
    <location>
        <begin position="88"/>
        <end position="167"/>
    </location>
</feature>
<organism evidence="9 10">
    <name type="scientific">Macleaya cordata</name>
    <name type="common">Five-seeded plume-poppy</name>
    <name type="synonym">Bocconia cordata</name>
    <dbReference type="NCBI Taxonomy" id="56857"/>
    <lineage>
        <taxon>Eukaryota</taxon>
        <taxon>Viridiplantae</taxon>
        <taxon>Streptophyta</taxon>
        <taxon>Embryophyta</taxon>
        <taxon>Tracheophyta</taxon>
        <taxon>Spermatophyta</taxon>
        <taxon>Magnoliopsida</taxon>
        <taxon>Ranunculales</taxon>
        <taxon>Papaveraceae</taxon>
        <taxon>Papaveroideae</taxon>
        <taxon>Macleaya</taxon>
    </lineage>
</organism>
<dbReference type="Pfam" id="PF03007">
    <property type="entry name" value="WS_DGAT_cat"/>
    <property type="match status" value="1"/>
</dbReference>
<protein>
    <recommendedName>
        <fullName evidence="3">diacylglycerol O-acyltransferase</fullName>
        <ecNumber evidence="3">2.3.1.20</ecNumber>
    </recommendedName>
</protein>
<dbReference type="AlphaFoldDB" id="A0A200PQC6"/>
<evidence type="ECO:0000256" key="2">
    <source>
        <dbReference type="ARBA" id="ARBA00005189"/>
    </source>
</evidence>
<dbReference type="InterPro" id="IPR045034">
    <property type="entry name" value="O-acyltransferase_WSD1-like"/>
</dbReference>
<dbReference type="PANTHER" id="PTHR31650">
    <property type="entry name" value="O-ACYLTRANSFERASE (WSD1-LIKE) FAMILY PROTEIN"/>
    <property type="match status" value="1"/>
</dbReference>
<accession>A0A200PQC6</accession>
<keyword evidence="10" id="KW-1185">Reference proteome</keyword>
<keyword evidence="5 9" id="KW-0012">Acyltransferase</keyword>
<name>A0A200PQC6_MACCD</name>
<dbReference type="OrthoDB" id="619536at2759"/>
<sequence>MECYKQEERSADDLEEEEEEEEERGIDQNDDDEPVSPMGQYCNSSALESEVTNEQGEKHWKKVVVKLEDHLKVPVYPDGLSPESYNEYLQEYLTQIGMEQLPWSRPLWEVHIFKYTTSSSVAGTVVFKLHHSLGDGYSLMGALFTCLKRADDPSLPFTFPSDYKKKKKKDEVSPIRSATVGVEFRPVSITTVTFSLDQIKQTKAKVGGTYQRHNRRYNILRDKVIHGICKKGFWQVTFDSNDVILNTREMTSYQTVKEMAKQDNKGPWGNNFAFLHVSIPESVDIETADSLEFVFKAKKNDHEEEKFTGCLSYWYITRVD</sequence>
<proteinExistence type="predicted"/>
<comment type="pathway">
    <text evidence="2">Lipid metabolism.</text>
</comment>
<dbReference type="UniPathway" id="UPA00282"/>
<feature type="region of interest" description="Disordered" evidence="7">
    <location>
        <begin position="1"/>
        <end position="41"/>
    </location>
</feature>
<dbReference type="EC" id="2.3.1.20" evidence="3"/>
<evidence type="ECO:0000313" key="9">
    <source>
        <dbReference type="EMBL" id="OVA00389.1"/>
    </source>
</evidence>
<comment type="pathway">
    <text evidence="1">Glycerolipid metabolism; triacylglycerol biosynthesis.</text>
</comment>